<keyword evidence="2" id="KW-1185">Reference proteome</keyword>
<accession>A0ABQ4S796</accession>
<protein>
    <submittedName>
        <fullName evidence="1">Uncharacterized protein</fullName>
    </submittedName>
</protein>
<comment type="caution">
    <text evidence="1">The sequence shown here is derived from an EMBL/GenBank/DDBJ whole genome shotgun (WGS) entry which is preliminary data.</text>
</comment>
<dbReference type="Proteomes" id="UP001055153">
    <property type="component" value="Unassembled WGS sequence"/>
</dbReference>
<proteinExistence type="predicted"/>
<sequence>MAIEDRLRERLGKAEALLAGAATAGERDAAEAAVRRLRARLAEAGHREPPTELKLSLPDAWSVSLFLALCRRYGLRPYRYARQRRTTVMVRAPRSFFDTVVWPQFAALHEELAAYFAETTDRLIREAIHGDTAEAETVPEALPGR</sequence>
<name>A0ABQ4S796_9HYPH</name>
<evidence type="ECO:0000313" key="1">
    <source>
        <dbReference type="EMBL" id="GJD98320.1"/>
    </source>
</evidence>
<organism evidence="1 2">
    <name type="scientific">Methylobacterium isbiliense</name>
    <dbReference type="NCBI Taxonomy" id="315478"/>
    <lineage>
        <taxon>Bacteria</taxon>
        <taxon>Pseudomonadati</taxon>
        <taxon>Pseudomonadota</taxon>
        <taxon>Alphaproteobacteria</taxon>
        <taxon>Hyphomicrobiales</taxon>
        <taxon>Methylobacteriaceae</taxon>
        <taxon>Methylobacterium</taxon>
    </lineage>
</organism>
<evidence type="ECO:0000313" key="2">
    <source>
        <dbReference type="Proteomes" id="UP001055153"/>
    </source>
</evidence>
<reference evidence="1" key="1">
    <citation type="journal article" date="2021" name="Front. Microbiol.">
        <title>Comprehensive Comparative Genomics and Phenotyping of Methylobacterium Species.</title>
        <authorList>
            <person name="Alessa O."/>
            <person name="Ogura Y."/>
            <person name="Fujitani Y."/>
            <person name="Takami H."/>
            <person name="Hayashi T."/>
            <person name="Sahin N."/>
            <person name="Tani A."/>
        </authorList>
    </citation>
    <scope>NUCLEOTIDE SEQUENCE</scope>
    <source>
        <strain evidence="1">DSM 17168</strain>
    </source>
</reference>
<dbReference type="RefSeq" id="WP_238233279.1">
    <property type="nucleotide sequence ID" value="NZ_BPQQ01000003.1"/>
</dbReference>
<dbReference type="EMBL" id="BPQQ01000003">
    <property type="protein sequence ID" value="GJD98320.1"/>
    <property type="molecule type" value="Genomic_DNA"/>
</dbReference>
<gene>
    <name evidence="1" type="ORF">GMJLKIPL_0227</name>
</gene>
<reference evidence="1" key="2">
    <citation type="submission" date="2021-08" db="EMBL/GenBank/DDBJ databases">
        <authorList>
            <person name="Tani A."/>
            <person name="Ola A."/>
            <person name="Ogura Y."/>
            <person name="Katsura K."/>
            <person name="Hayashi T."/>
        </authorList>
    </citation>
    <scope>NUCLEOTIDE SEQUENCE</scope>
    <source>
        <strain evidence="1">DSM 17168</strain>
    </source>
</reference>